<dbReference type="InterPro" id="IPR050121">
    <property type="entry name" value="Cytochrome_P450_monoxygenase"/>
</dbReference>
<dbReference type="InterPro" id="IPR017972">
    <property type="entry name" value="Cyt_P450_CS"/>
</dbReference>
<dbReference type="GO" id="GO:0016705">
    <property type="term" value="F:oxidoreductase activity, acting on paired donors, with incorporation or reduction of molecular oxygen"/>
    <property type="evidence" value="ECO:0007669"/>
    <property type="project" value="InterPro"/>
</dbReference>
<dbReference type="GO" id="GO:0005506">
    <property type="term" value="F:iron ion binding"/>
    <property type="evidence" value="ECO:0007669"/>
    <property type="project" value="InterPro"/>
</dbReference>
<dbReference type="PANTHER" id="PTHR24305:SF210">
    <property type="entry name" value="CYTOCHROME P450 MONOOXYGENASE ASQL-RELATED"/>
    <property type="match status" value="1"/>
</dbReference>
<evidence type="ECO:0000256" key="2">
    <source>
        <dbReference type="ARBA" id="ARBA00010617"/>
    </source>
</evidence>
<dbReference type="PANTHER" id="PTHR24305">
    <property type="entry name" value="CYTOCHROME P450"/>
    <property type="match status" value="1"/>
</dbReference>
<name>A0A2T2NYU7_CORCC</name>
<protein>
    <submittedName>
        <fullName evidence="9">Cytochrome P450</fullName>
    </submittedName>
</protein>
<evidence type="ECO:0000256" key="5">
    <source>
        <dbReference type="ARBA" id="ARBA00023004"/>
    </source>
</evidence>
<sequence>MNFTSNLSAAFQTHDVLPNVEIALKRPIIPGLLVSLLLLYCVSVCTYRLRFHALAKYPGPPLAAMSIKPFEYHYLKGDWVQWMHELHEKYGEVVRYGPNFLSYTNPQAWKDIYGHRSSTKRLANGKNPIFKQDKIDGHDSVLGTVDEAEHGRQRRIFSHAFSDRALADQESLIRKYIDKFIHSIRQKIAEDPDKKAAINIVRYFNWTTFDIIGDLTFGENLGHLDQGKNSAWIDLMFSNFRFVQLLNVVRHYRLLFWLIQTCMPKSVLEEAATHTRNSCESVTRRLARKEARPDIWGIVLKREGADRMPRGQMDANSFLFMIAGSETTATLLSGVTWLLMKNPDKYEKLKAEVRSVNSESELTAGRVRQMKYLVAVVEEGLRWYPPVPAGLMRDIAKGGNRVLDDILPEGVATSVPSYPVSHSALNFLDPEAFIPERWMLEETDYKEYHEYDKREAVQPFSFGPRNCLGKNLAYYEMRAILAVLVYNFDLELDSECDAWGIGQKNWHLWDKPPLMMRVAERK</sequence>
<comment type="similarity">
    <text evidence="2 7">Belongs to the cytochrome P450 family.</text>
</comment>
<proteinExistence type="inferred from homology"/>
<dbReference type="InterPro" id="IPR036396">
    <property type="entry name" value="Cyt_P450_sf"/>
</dbReference>
<evidence type="ECO:0000256" key="8">
    <source>
        <dbReference type="SAM" id="Phobius"/>
    </source>
</evidence>
<comment type="cofactor">
    <cofactor evidence="1 6">
        <name>heme</name>
        <dbReference type="ChEBI" id="CHEBI:30413"/>
    </cofactor>
</comment>
<evidence type="ECO:0000256" key="3">
    <source>
        <dbReference type="ARBA" id="ARBA00022617"/>
    </source>
</evidence>
<evidence type="ECO:0000256" key="4">
    <source>
        <dbReference type="ARBA" id="ARBA00022723"/>
    </source>
</evidence>
<dbReference type="Proteomes" id="UP000240883">
    <property type="component" value="Unassembled WGS sequence"/>
</dbReference>
<dbReference type="GO" id="GO:0004497">
    <property type="term" value="F:monooxygenase activity"/>
    <property type="evidence" value="ECO:0007669"/>
    <property type="project" value="UniProtKB-KW"/>
</dbReference>
<evidence type="ECO:0000313" key="10">
    <source>
        <dbReference type="Proteomes" id="UP000240883"/>
    </source>
</evidence>
<dbReference type="Gene3D" id="1.10.630.10">
    <property type="entry name" value="Cytochrome P450"/>
    <property type="match status" value="1"/>
</dbReference>
<dbReference type="STRING" id="1448308.A0A2T2NYU7"/>
<keyword evidence="8" id="KW-1133">Transmembrane helix</keyword>
<dbReference type="Pfam" id="PF00067">
    <property type="entry name" value="p450"/>
    <property type="match status" value="1"/>
</dbReference>
<keyword evidence="10" id="KW-1185">Reference proteome</keyword>
<keyword evidence="8" id="KW-0812">Transmembrane</keyword>
<feature type="transmembrane region" description="Helical" evidence="8">
    <location>
        <begin position="318"/>
        <end position="340"/>
    </location>
</feature>
<keyword evidence="5 6" id="KW-0408">Iron</keyword>
<dbReference type="PRINTS" id="PR00385">
    <property type="entry name" value="P450"/>
</dbReference>
<dbReference type="GO" id="GO:0020037">
    <property type="term" value="F:heme binding"/>
    <property type="evidence" value="ECO:0007669"/>
    <property type="project" value="InterPro"/>
</dbReference>
<dbReference type="CDD" id="cd11058">
    <property type="entry name" value="CYP60B-like"/>
    <property type="match status" value="1"/>
</dbReference>
<feature type="binding site" description="axial binding residue" evidence="6">
    <location>
        <position position="467"/>
    </location>
    <ligand>
        <name>heme</name>
        <dbReference type="ChEBI" id="CHEBI:30413"/>
    </ligand>
    <ligandPart>
        <name>Fe</name>
        <dbReference type="ChEBI" id="CHEBI:18248"/>
    </ligandPart>
</feature>
<evidence type="ECO:0000256" key="6">
    <source>
        <dbReference type="PIRSR" id="PIRSR602401-1"/>
    </source>
</evidence>
<keyword evidence="3 6" id="KW-0349">Heme</keyword>
<feature type="transmembrane region" description="Helical" evidence="8">
    <location>
        <begin position="28"/>
        <end position="47"/>
    </location>
</feature>
<dbReference type="PROSITE" id="PS00086">
    <property type="entry name" value="CYTOCHROME_P450"/>
    <property type="match status" value="1"/>
</dbReference>
<dbReference type="PRINTS" id="PR00463">
    <property type="entry name" value="EP450I"/>
</dbReference>
<keyword evidence="7" id="KW-0560">Oxidoreductase</keyword>
<dbReference type="InterPro" id="IPR002401">
    <property type="entry name" value="Cyt_P450_E_grp-I"/>
</dbReference>
<evidence type="ECO:0000256" key="7">
    <source>
        <dbReference type="RuleBase" id="RU000461"/>
    </source>
</evidence>
<dbReference type="AlphaFoldDB" id="A0A2T2NYU7"/>
<evidence type="ECO:0000313" key="9">
    <source>
        <dbReference type="EMBL" id="PSN70456.1"/>
    </source>
</evidence>
<keyword evidence="7" id="KW-0503">Monooxygenase</keyword>
<gene>
    <name evidence="9" type="ORF">BS50DRAFT_571689</name>
</gene>
<evidence type="ECO:0000256" key="1">
    <source>
        <dbReference type="ARBA" id="ARBA00001971"/>
    </source>
</evidence>
<dbReference type="OrthoDB" id="1470350at2759"/>
<dbReference type="SUPFAM" id="SSF48264">
    <property type="entry name" value="Cytochrome P450"/>
    <property type="match status" value="1"/>
</dbReference>
<organism evidence="9 10">
    <name type="scientific">Corynespora cassiicola Philippines</name>
    <dbReference type="NCBI Taxonomy" id="1448308"/>
    <lineage>
        <taxon>Eukaryota</taxon>
        <taxon>Fungi</taxon>
        <taxon>Dikarya</taxon>
        <taxon>Ascomycota</taxon>
        <taxon>Pezizomycotina</taxon>
        <taxon>Dothideomycetes</taxon>
        <taxon>Pleosporomycetidae</taxon>
        <taxon>Pleosporales</taxon>
        <taxon>Corynesporascaceae</taxon>
        <taxon>Corynespora</taxon>
    </lineage>
</organism>
<keyword evidence="4 6" id="KW-0479">Metal-binding</keyword>
<accession>A0A2T2NYU7</accession>
<dbReference type="InterPro" id="IPR001128">
    <property type="entry name" value="Cyt_P450"/>
</dbReference>
<reference evidence="9 10" key="1">
    <citation type="journal article" date="2018" name="Front. Microbiol.">
        <title>Genome-Wide Analysis of Corynespora cassiicola Leaf Fall Disease Putative Effectors.</title>
        <authorList>
            <person name="Lopez D."/>
            <person name="Ribeiro S."/>
            <person name="Label P."/>
            <person name="Fumanal B."/>
            <person name="Venisse J.S."/>
            <person name="Kohler A."/>
            <person name="de Oliveira R.R."/>
            <person name="Labutti K."/>
            <person name="Lipzen A."/>
            <person name="Lail K."/>
            <person name="Bauer D."/>
            <person name="Ohm R.A."/>
            <person name="Barry K.W."/>
            <person name="Spatafora J."/>
            <person name="Grigoriev I.V."/>
            <person name="Martin F.M."/>
            <person name="Pujade-Renaud V."/>
        </authorList>
    </citation>
    <scope>NUCLEOTIDE SEQUENCE [LARGE SCALE GENOMIC DNA]</scope>
    <source>
        <strain evidence="9 10">Philippines</strain>
    </source>
</reference>
<dbReference type="EMBL" id="KZ678132">
    <property type="protein sequence ID" value="PSN70456.1"/>
    <property type="molecule type" value="Genomic_DNA"/>
</dbReference>
<keyword evidence="8" id="KW-0472">Membrane</keyword>